<name>A0A1H6QPX4_9BACT</name>
<dbReference type="Proteomes" id="UP000199532">
    <property type="component" value="Unassembled WGS sequence"/>
</dbReference>
<dbReference type="RefSeq" id="WP_090331767.1">
    <property type="nucleotide sequence ID" value="NZ_FNXY01000001.1"/>
</dbReference>
<evidence type="ECO:0000313" key="1">
    <source>
        <dbReference type="EMBL" id="SEI42287.1"/>
    </source>
</evidence>
<dbReference type="AlphaFoldDB" id="A0A1H6QPX4"/>
<dbReference type="OrthoDB" id="955780at2"/>
<proteinExistence type="predicted"/>
<evidence type="ECO:0000313" key="2">
    <source>
        <dbReference type="Proteomes" id="UP000199532"/>
    </source>
</evidence>
<organism evidence="1 2">
    <name type="scientific">Dyadobacter koreensis</name>
    <dbReference type="NCBI Taxonomy" id="408657"/>
    <lineage>
        <taxon>Bacteria</taxon>
        <taxon>Pseudomonadati</taxon>
        <taxon>Bacteroidota</taxon>
        <taxon>Cytophagia</taxon>
        <taxon>Cytophagales</taxon>
        <taxon>Spirosomataceae</taxon>
        <taxon>Dyadobacter</taxon>
    </lineage>
</organism>
<sequence length="124" mass="14891">MQRPTPDQLLNFFQSDFFPATGIDYELVISQFYERFDPQFDQAVFNGIGIHIDRIVREPFVIEEGEALETKTTVHFQFLKNPGEVFSFILWGEIEEQPFFASSQEELLDFFEFRFRRFQKFLNR</sequence>
<keyword evidence="2" id="KW-1185">Reference proteome</keyword>
<protein>
    <submittedName>
        <fullName evidence="1">Uncharacterized protein</fullName>
    </submittedName>
</protein>
<accession>A0A1H6QPX4</accession>
<reference evidence="1 2" key="1">
    <citation type="submission" date="2016-10" db="EMBL/GenBank/DDBJ databases">
        <authorList>
            <person name="de Groot N.N."/>
        </authorList>
    </citation>
    <scope>NUCLEOTIDE SEQUENCE [LARGE SCALE GENOMIC DNA]</scope>
    <source>
        <strain evidence="1 2">DSM 19938</strain>
    </source>
</reference>
<dbReference type="EMBL" id="FNXY01000001">
    <property type="protein sequence ID" value="SEI42287.1"/>
    <property type="molecule type" value="Genomic_DNA"/>
</dbReference>
<gene>
    <name evidence="1" type="ORF">SAMN04487995_0592</name>
</gene>